<dbReference type="GeneID" id="75216293"/>
<comment type="caution">
    <text evidence="1">The sequence shown here is derived from an EMBL/GenBank/DDBJ whole genome shotgun (WGS) entry which is preliminary data.</text>
</comment>
<reference evidence="1 2" key="1">
    <citation type="submission" date="2017-09" db="EMBL/GenBank/DDBJ databases">
        <title>Comparative genomics of rhizobia isolated from Phaseolus vulgaris in China.</title>
        <authorList>
            <person name="Tong W."/>
        </authorList>
    </citation>
    <scope>NUCLEOTIDE SEQUENCE [LARGE SCALE GENOMIC DNA]</scope>
    <source>
        <strain evidence="1 2">C5</strain>
    </source>
</reference>
<evidence type="ECO:0000313" key="1">
    <source>
        <dbReference type="EMBL" id="PDT01479.1"/>
    </source>
</evidence>
<dbReference type="AlphaFoldDB" id="A0A2A6J5J2"/>
<protein>
    <submittedName>
        <fullName evidence="1">Uncharacterized protein</fullName>
    </submittedName>
</protein>
<proteinExistence type="predicted"/>
<evidence type="ECO:0000313" key="2">
    <source>
        <dbReference type="Proteomes" id="UP000220768"/>
    </source>
</evidence>
<organism evidence="1 2">
    <name type="scientific">Rhizobium chutanense</name>
    <dbReference type="NCBI Taxonomy" id="2035448"/>
    <lineage>
        <taxon>Bacteria</taxon>
        <taxon>Pseudomonadati</taxon>
        <taxon>Pseudomonadota</taxon>
        <taxon>Alphaproteobacteria</taxon>
        <taxon>Hyphomicrobiales</taxon>
        <taxon>Rhizobiaceae</taxon>
        <taxon>Rhizobium/Agrobacterium group</taxon>
        <taxon>Rhizobium</taxon>
    </lineage>
</organism>
<keyword evidence="2" id="KW-1185">Reference proteome</keyword>
<dbReference type="RefSeq" id="WP_028756281.1">
    <property type="nucleotide sequence ID" value="NZ_NWSV01000023.1"/>
</dbReference>
<sequence length="74" mass="7844">MIMTADDVIAVLGPADETLVAEVIATGATKTELAEAFAWANNDEALMGEGRRLPTGRVAALVDLLSAEEEEQDR</sequence>
<dbReference type="Proteomes" id="UP000220768">
    <property type="component" value="Unassembled WGS sequence"/>
</dbReference>
<dbReference type="EMBL" id="NWSV01000023">
    <property type="protein sequence ID" value="PDT01479.1"/>
    <property type="molecule type" value="Genomic_DNA"/>
</dbReference>
<accession>A0A2A6J5J2</accession>
<gene>
    <name evidence="1" type="ORF">CO666_25655</name>
</gene>
<name>A0A2A6J5J2_9HYPH</name>